<evidence type="ECO:0000313" key="3">
    <source>
        <dbReference type="WBParaSite" id="PDA_v2.g24260.t1"/>
    </source>
</evidence>
<keyword evidence="1" id="KW-0472">Membrane</keyword>
<accession>A0A914Q5L1</accession>
<dbReference type="WBParaSite" id="PDA_v2.g24260.t1">
    <property type="protein sequence ID" value="PDA_v2.g24260.t1"/>
    <property type="gene ID" value="PDA_v2.g24260"/>
</dbReference>
<dbReference type="Proteomes" id="UP000887578">
    <property type="component" value="Unplaced"/>
</dbReference>
<feature type="transmembrane region" description="Helical" evidence="1">
    <location>
        <begin position="141"/>
        <end position="161"/>
    </location>
</feature>
<keyword evidence="1" id="KW-1133">Transmembrane helix</keyword>
<sequence length="265" mass="30439">MLTSRIGLNGLIGFVRQTSAFSLSTGIQKSHCLSTSQCLNFESKRTLFLLQKKDLFEANLLKQGLSYRKFSTEVTEDSEKEKTKAVFPGAWENDQWTLVVGFPPGMYFQSIVTKMKFFYKFASALIVPWATYTYATGYMSLNWLAATYGSVLITPLTLYIFSRALNRMTAYILMEKNDENILIGHFTTFLKLKQEVIPIEDIIPEKAAVKMGRNIQGLILSKKSNLSEWFYLPSNGIKIFDKEKAERILHNLDEFSEDVYKYKKD</sequence>
<keyword evidence="1" id="KW-0812">Transmembrane</keyword>
<feature type="transmembrane region" description="Helical" evidence="1">
    <location>
        <begin position="117"/>
        <end position="135"/>
    </location>
</feature>
<reference evidence="3" key="1">
    <citation type="submission" date="2022-11" db="UniProtKB">
        <authorList>
            <consortium name="WormBaseParasite"/>
        </authorList>
    </citation>
    <scope>IDENTIFICATION</scope>
</reference>
<keyword evidence="2" id="KW-1185">Reference proteome</keyword>
<organism evidence="2 3">
    <name type="scientific">Panagrolaimus davidi</name>
    <dbReference type="NCBI Taxonomy" id="227884"/>
    <lineage>
        <taxon>Eukaryota</taxon>
        <taxon>Metazoa</taxon>
        <taxon>Ecdysozoa</taxon>
        <taxon>Nematoda</taxon>
        <taxon>Chromadorea</taxon>
        <taxon>Rhabditida</taxon>
        <taxon>Tylenchina</taxon>
        <taxon>Panagrolaimomorpha</taxon>
        <taxon>Panagrolaimoidea</taxon>
        <taxon>Panagrolaimidae</taxon>
        <taxon>Panagrolaimus</taxon>
    </lineage>
</organism>
<evidence type="ECO:0000256" key="1">
    <source>
        <dbReference type="SAM" id="Phobius"/>
    </source>
</evidence>
<evidence type="ECO:0000313" key="2">
    <source>
        <dbReference type="Proteomes" id="UP000887578"/>
    </source>
</evidence>
<name>A0A914Q5L1_9BILA</name>
<dbReference type="AlphaFoldDB" id="A0A914Q5L1"/>
<protein>
    <submittedName>
        <fullName evidence="3">Transmembrane protein 186</fullName>
    </submittedName>
</protein>
<proteinExistence type="predicted"/>